<evidence type="ECO:0000256" key="2">
    <source>
        <dbReference type="ARBA" id="ARBA00007330"/>
    </source>
</evidence>
<dbReference type="EC" id="1.1.5.3" evidence="3 7"/>
<evidence type="ECO:0000313" key="9">
    <source>
        <dbReference type="EMBL" id="CAX82551.1"/>
    </source>
</evidence>
<dbReference type="InterPro" id="IPR006076">
    <property type="entry name" value="FAD-dep_OxRdtase"/>
</dbReference>
<name>C7TY75_SCHJA</name>
<keyword evidence="5" id="KW-0274">FAD</keyword>
<dbReference type="Pfam" id="PF01266">
    <property type="entry name" value="DAO"/>
    <property type="match status" value="1"/>
</dbReference>
<dbReference type="EMBL" id="FN326827">
    <property type="protein sequence ID" value="CAX82551.1"/>
    <property type="molecule type" value="mRNA"/>
</dbReference>
<dbReference type="GO" id="GO:0006072">
    <property type="term" value="P:glycerol-3-phosphate metabolic process"/>
    <property type="evidence" value="ECO:0007669"/>
    <property type="project" value="UniProtKB-UniRule"/>
</dbReference>
<feature type="domain" description="FAD dependent oxidoreductase" evidence="8">
    <location>
        <begin position="76"/>
        <end position="338"/>
    </location>
</feature>
<dbReference type="Gene3D" id="3.50.50.60">
    <property type="entry name" value="FAD/NAD(P)-binding domain"/>
    <property type="match status" value="1"/>
</dbReference>
<evidence type="ECO:0000256" key="6">
    <source>
        <dbReference type="ARBA" id="ARBA00023002"/>
    </source>
</evidence>
<comment type="cofactor">
    <cofactor evidence="1 7">
        <name>FAD</name>
        <dbReference type="ChEBI" id="CHEBI:57692"/>
    </cofactor>
</comment>
<evidence type="ECO:0000259" key="8">
    <source>
        <dbReference type="Pfam" id="PF01266"/>
    </source>
</evidence>
<evidence type="ECO:0000256" key="3">
    <source>
        <dbReference type="ARBA" id="ARBA00013029"/>
    </source>
</evidence>
<dbReference type="Gene3D" id="3.30.9.10">
    <property type="entry name" value="D-Amino Acid Oxidase, subunit A, domain 2"/>
    <property type="match status" value="1"/>
</dbReference>
<comment type="catalytic activity">
    <reaction evidence="7">
        <text>a quinone + sn-glycerol 3-phosphate = dihydroxyacetone phosphate + a quinol</text>
        <dbReference type="Rhea" id="RHEA:18977"/>
        <dbReference type="ChEBI" id="CHEBI:24646"/>
        <dbReference type="ChEBI" id="CHEBI:57597"/>
        <dbReference type="ChEBI" id="CHEBI:57642"/>
        <dbReference type="ChEBI" id="CHEBI:132124"/>
        <dbReference type="EC" id="1.1.5.3"/>
    </reaction>
</comment>
<dbReference type="GO" id="GO:0005739">
    <property type="term" value="C:mitochondrion"/>
    <property type="evidence" value="ECO:0007669"/>
    <property type="project" value="TreeGrafter"/>
</dbReference>
<dbReference type="PANTHER" id="PTHR11985">
    <property type="entry name" value="GLYCEROL-3-PHOSPHATE DEHYDROGENASE"/>
    <property type="match status" value="1"/>
</dbReference>
<dbReference type="PROSITE" id="PS00977">
    <property type="entry name" value="FAD_G3PDH_1"/>
    <property type="match status" value="1"/>
</dbReference>
<keyword evidence="4 7" id="KW-0285">Flavoprotein</keyword>
<keyword evidence="6 7" id="KW-0560">Oxidoreductase</keyword>
<dbReference type="PANTHER" id="PTHR11985:SF15">
    <property type="entry name" value="GLYCEROL-3-PHOSPHATE DEHYDROGENASE, MITOCHONDRIAL"/>
    <property type="match status" value="1"/>
</dbReference>
<dbReference type="InterPro" id="IPR000447">
    <property type="entry name" value="G3P_DH_FAD-dep"/>
</dbReference>
<protein>
    <recommendedName>
        <fullName evidence="3 7">Glycerol-3-phosphate dehydrogenase</fullName>
        <ecNumber evidence="3 7">1.1.5.3</ecNumber>
    </recommendedName>
</protein>
<evidence type="ECO:0000256" key="1">
    <source>
        <dbReference type="ARBA" id="ARBA00001974"/>
    </source>
</evidence>
<accession>C7TY75</accession>
<dbReference type="SUPFAM" id="SSF51905">
    <property type="entry name" value="FAD/NAD(P)-binding domain"/>
    <property type="match status" value="1"/>
</dbReference>
<reference evidence="9" key="2">
    <citation type="submission" date="2009-03" db="EMBL/GenBank/DDBJ databases">
        <authorList>
            <person name="Gang L."/>
        </authorList>
    </citation>
    <scope>NUCLEOTIDE SEQUENCE</scope>
    <source>
        <strain evidence="9">Anhui</strain>
    </source>
</reference>
<proteinExistence type="evidence at transcript level"/>
<dbReference type="InterPro" id="IPR036188">
    <property type="entry name" value="FAD/NAD-bd_sf"/>
</dbReference>
<evidence type="ECO:0000256" key="7">
    <source>
        <dbReference type="RuleBase" id="RU361217"/>
    </source>
</evidence>
<reference evidence="9" key="1">
    <citation type="journal article" date="2009" name="Nature">
        <title>The Schistosoma japonicum genome reveals features of host-parasite interplay.</title>
        <authorList>
            <person name="Liu F."/>
            <person name="Zhou Y."/>
            <person name="Wang Z.Q."/>
            <person name="Lu G."/>
            <person name="Zheng H."/>
            <person name="Brindley P.J."/>
            <person name="McManus D.P."/>
            <person name="Blair D."/>
            <person name="Zhang Q.H."/>
            <person name="Zhong Y."/>
            <person name="Wang S."/>
            <person name="Han Z.G."/>
            <person name="Chen Z."/>
        </authorList>
    </citation>
    <scope>NUCLEOTIDE SEQUENCE</scope>
    <source>
        <strain evidence="9">Anhui</strain>
    </source>
</reference>
<evidence type="ECO:0000256" key="5">
    <source>
        <dbReference type="ARBA" id="ARBA00022827"/>
    </source>
</evidence>
<sequence>MSAFRNISKKLIFVGALSGVGAALLLEVVPKVNETRRSKVLLSKPKPSEEELKRFERPLPTRDEHLKRMASGEIFDVLIIGGGATGAGVALDAASRGLSTCLIERLDFASGTSSRSTKLIHGGVRYLQKAIFNLDIEQFRMVNEALSERSNLIDIAPHLAYPLPIMLPIYKWWQLPYYWAGIKMYDLISGSQILKASYYLSKSQALERFPLLKRDKLVGGLVYYDGQQEDARMCLSIALTAARYNAAVANYVEAIELTKQQYQSKSVSLKSTLEATPEATPVVSGARVRDRLTGKEFTINARCVINATGPFTDNIRQMDDKQQPTICQPSLGVHIILPGYYSSSW</sequence>
<evidence type="ECO:0000256" key="4">
    <source>
        <dbReference type="ARBA" id="ARBA00022630"/>
    </source>
</evidence>
<comment type="similarity">
    <text evidence="2 7">Belongs to the FAD-dependent glycerol-3-phosphate dehydrogenase family.</text>
</comment>
<dbReference type="PRINTS" id="PR01001">
    <property type="entry name" value="FADG3PDH"/>
</dbReference>
<dbReference type="GO" id="GO:0004368">
    <property type="term" value="F:glycerol-3-phosphate dehydrogenase (quinone) activity"/>
    <property type="evidence" value="ECO:0007669"/>
    <property type="project" value="UniProtKB-EC"/>
</dbReference>
<organism evidence="9">
    <name type="scientific">Schistosoma japonicum</name>
    <name type="common">Blood fluke</name>
    <dbReference type="NCBI Taxonomy" id="6182"/>
    <lineage>
        <taxon>Eukaryota</taxon>
        <taxon>Metazoa</taxon>
        <taxon>Spiralia</taxon>
        <taxon>Lophotrochozoa</taxon>
        <taxon>Platyhelminthes</taxon>
        <taxon>Trematoda</taxon>
        <taxon>Digenea</taxon>
        <taxon>Strigeidida</taxon>
        <taxon>Schistosomatoidea</taxon>
        <taxon>Schistosomatidae</taxon>
        <taxon>Schistosoma</taxon>
    </lineage>
</organism>
<dbReference type="AlphaFoldDB" id="C7TY75"/>